<dbReference type="Proteomes" id="UP000583929">
    <property type="component" value="Unassembled WGS sequence"/>
</dbReference>
<gene>
    <name evidence="3" type="ORF">G4B88_017781</name>
</gene>
<name>A0A7J6DYP2_CANSA</name>
<dbReference type="InterPro" id="IPR025124">
    <property type="entry name" value="Gag1-like_clamp"/>
</dbReference>
<feature type="transmembrane region" description="Helical" evidence="1">
    <location>
        <begin position="31"/>
        <end position="52"/>
    </location>
</feature>
<reference evidence="3 4" key="1">
    <citation type="journal article" date="2020" name="bioRxiv">
        <title>Sequence and annotation of 42 cannabis genomes reveals extensive copy number variation in cannabinoid synthesis and pathogen resistance genes.</title>
        <authorList>
            <person name="Mckernan K.J."/>
            <person name="Helbert Y."/>
            <person name="Kane L.T."/>
            <person name="Ebling H."/>
            <person name="Zhang L."/>
            <person name="Liu B."/>
            <person name="Eaton Z."/>
            <person name="Mclaughlin S."/>
            <person name="Kingan S."/>
            <person name="Baybayan P."/>
            <person name="Concepcion G."/>
            <person name="Jordan M."/>
            <person name="Riva A."/>
            <person name="Barbazuk W."/>
            <person name="Harkins T."/>
        </authorList>
    </citation>
    <scope>NUCLEOTIDE SEQUENCE [LARGE SCALE GENOMIC DNA]</scope>
    <source>
        <strain evidence="4">cv. Jamaican Lion 4</strain>
        <tissue evidence="3">Leaf</tissue>
    </source>
</reference>
<protein>
    <recommendedName>
        <fullName evidence="2">Gag1-like clamp domain-containing protein</fullName>
    </recommendedName>
</protein>
<dbReference type="EMBL" id="JAATIQ010000561">
    <property type="protein sequence ID" value="KAF4351283.1"/>
    <property type="molecule type" value="Genomic_DNA"/>
</dbReference>
<keyword evidence="1" id="KW-1133">Transmembrane helix</keyword>
<evidence type="ECO:0000259" key="2">
    <source>
        <dbReference type="Pfam" id="PF13259"/>
    </source>
</evidence>
<keyword evidence="1" id="KW-0472">Membrane</keyword>
<feature type="transmembrane region" description="Helical" evidence="1">
    <location>
        <begin position="73"/>
        <end position="89"/>
    </location>
</feature>
<dbReference type="PANTHER" id="PTHR33373">
    <property type="entry name" value="OS07G0479600 PROTEIN"/>
    <property type="match status" value="1"/>
</dbReference>
<evidence type="ECO:0000313" key="3">
    <source>
        <dbReference type="EMBL" id="KAF4351283.1"/>
    </source>
</evidence>
<dbReference type="AlphaFoldDB" id="A0A7J6DYP2"/>
<sequence length="262" mass="29280">MHGRTSILNSAHLGLFFLAFSILYFKSWASVQLVIAFIGVFLLHGTSIGAMYSKCCLLSQTERCFGKKDCCSFLVFSGACFQALMLLIAEKFKIKCKKVFSSRGCFGCFTKPSLIIAVDEPSKGLTIQGKAATKASFSEDIWSSSTIEMDNSGFHSQRSISLGTSNHVSDPHATSSSPREFVNHGKFHTYQTTSLTLWHQTRQQWLGNKKSQIRTQSPEPRISWNASYESLLGTSKPFPKPIPLSEMIDFLVDLWEQEGLYD</sequence>
<keyword evidence="4" id="KW-1185">Reference proteome</keyword>
<dbReference type="Pfam" id="PF13259">
    <property type="entry name" value="clamp_Gag1-like"/>
    <property type="match status" value="1"/>
</dbReference>
<feature type="domain" description="Gag1-like clamp" evidence="2">
    <location>
        <begin position="150"/>
        <end position="262"/>
    </location>
</feature>
<organism evidence="3 4">
    <name type="scientific">Cannabis sativa</name>
    <name type="common">Hemp</name>
    <name type="synonym">Marijuana</name>
    <dbReference type="NCBI Taxonomy" id="3483"/>
    <lineage>
        <taxon>Eukaryota</taxon>
        <taxon>Viridiplantae</taxon>
        <taxon>Streptophyta</taxon>
        <taxon>Embryophyta</taxon>
        <taxon>Tracheophyta</taxon>
        <taxon>Spermatophyta</taxon>
        <taxon>Magnoliopsida</taxon>
        <taxon>eudicotyledons</taxon>
        <taxon>Gunneridae</taxon>
        <taxon>Pentapetalae</taxon>
        <taxon>rosids</taxon>
        <taxon>fabids</taxon>
        <taxon>Rosales</taxon>
        <taxon>Cannabaceae</taxon>
        <taxon>Cannabis</taxon>
    </lineage>
</organism>
<evidence type="ECO:0000313" key="4">
    <source>
        <dbReference type="Proteomes" id="UP000583929"/>
    </source>
</evidence>
<feature type="transmembrane region" description="Helical" evidence="1">
    <location>
        <begin position="7"/>
        <end position="25"/>
    </location>
</feature>
<evidence type="ECO:0000256" key="1">
    <source>
        <dbReference type="SAM" id="Phobius"/>
    </source>
</evidence>
<dbReference type="PANTHER" id="PTHR33373:SF1">
    <property type="entry name" value="DUF4050 DOMAIN-CONTAINING PROTEIN"/>
    <property type="match status" value="1"/>
</dbReference>
<proteinExistence type="predicted"/>
<accession>A0A7J6DYP2</accession>
<keyword evidence="1" id="KW-0812">Transmembrane</keyword>
<comment type="caution">
    <text evidence="3">The sequence shown here is derived from an EMBL/GenBank/DDBJ whole genome shotgun (WGS) entry which is preliminary data.</text>
</comment>